<accession>A0ABT7WG44</accession>
<dbReference type="Gene3D" id="3.30.390.10">
    <property type="entry name" value="Enolase-like, N-terminal domain"/>
    <property type="match status" value="1"/>
</dbReference>
<organism evidence="3 4">
    <name type="scientific">Robiginitalea aurantiaca</name>
    <dbReference type="NCBI Taxonomy" id="3056915"/>
    <lineage>
        <taxon>Bacteria</taxon>
        <taxon>Pseudomonadati</taxon>
        <taxon>Bacteroidota</taxon>
        <taxon>Flavobacteriia</taxon>
        <taxon>Flavobacteriales</taxon>
        <taxon>Flavobacteriaceae</taxon>
        <taxon>Robiginitalea</taxon>
    </lineage>
</organism>
<evidence type="ECO:0000313" key="4">
    <source>
        <dbReference type="Proteomes" id="UP001174839"/>
    </source>
</evidence>
<dbReference type="InterPro" id="IPR018110">
    <property type="entry name" value="Mandel_Rmase/mucon_lact_enz_CS"/>
</dbReference>
<comment type="caution">
    <text evidence="3">The sequence shown here is derived from an EMBL/GenBank/DDBJ whole genome shotgun (WGS) entry which is preliminary data.</text>
</comment>
<dbReference type="SFLD" id="SFLDS00001">
    <property type="entry name" value="Enolase"/>
    <property type="match status" value="1"/>
</dbReference>
<dbReference type="PROSITE" id="PS00909">
    <property type="entry name" value="MR_MLE_2"/>
    <property type="match status" value="1"/>
</dbReference>
<dbReference type="Pfam" id="PF13378">
    <property type="entry name" value="MR_MLE_C"/>
    <property type="match status" value="1"/>
</dbReference>
<dbReference type="Gene3D" id="3.20.20.120">
    <property type="entry name" value="Enolase-like C-terminal domain"/>
    <property type="match status" value="1"/>
</dbReference>
<dbReference type="SMART" id="SM00922">
    <property type="entry name" value="MR_MLE"/>
    <property type="match status" value="1"/>
</dbReference>
<dbReference type="PANTHER" id="PTHR48073:SF2">
    <property type="entry name" value="O-SUCCINYLBENZOATE SYNTHASE"/>
    <property type="match status" value="1"/>
</dbReference>
<evidence type="ECO:0000259" key="2">
    <source>
        <dbReference type="SMART" id="SM00922"/>
    </source>
</evidence>
<dbReference type="SUPFAM" id="SSF51604">
    <property type="entry name" value="Enolase C-terminal domain-like"/>
    <property type="match status" value="1"/>
</dbReference>
<gene>
    <name evidence="3" type="ORF">QU605_10425</name>
</gene>
<dbReference type="SFLD" id="SFLDF00009">
    <property type="entry name" value="o-succinylbenzoate_synthase"/>
    <property type="match status" value="1"/>
</dbReference>
<reference evidence="3" key="1">
    <citation type="submission" date="2023-06" db="EMBL/GenBank/DDBJ databases">
        <title>Robiginitalea aurantiacus sp. nov. and Algoriphagus sediminis sp. nov., isolated from coastal sediment.</title>
        <authorList>
            <person name="Zhou Z.Y."/>
            <person name="An J."/>
            <person name="Jia Y.W."/>
            <person name="Du Z.J."/>
        </authorList>
    </citation>
    <scope>NUCLEOTIDE SEQUENCE</scope>
    <source>
        <strain evidence="3">M39</strain>
    </source>
</reference>
<dbReference type="InterPro" id="IPR029065">
    <property type="entry name" value="Enolase_C-like"/>
</dbReference>
<keyword evidence="4" id="KW-1185">Reference proteome</keyword>
<dbReference type="SFLD" id="SFLDG00180">
    <property type="entry name" value="muconate_cycloisomerase"/>
    <property type="match status" value="1"/>
</dbReference>
<sequence length="350" mass="38683">MKASYLKYTLQFKQPGGTSRGVLTQKDTYFIVLEDTGQWGIGETGLFRGLSYDDRPDYEAMLALACKDLETDLEGALFKYQEYPSIVFGMEQAVRSFQSPDPFCLFPDAPFLNGDPIPINGLIWMGDIGFMKAQIADRLKQGFTCLKLKIGALNFEEELRMLSEIRSEFGPADLEIRVDANGAFPAGEALLRLKHLAALDLHSIEQPIAAGQPDAMAELCTGTPLPIALDEELIGCIPYEDKSRMLKAIRPQYIILKPSLVGGFSGSEEWIRLAEELRIGWWVTSALESNIGLNAIAQWTSSLDVHMPQGLGTGSLFTNNISSPLEVAGGALRYDFRASWDVQKIQSLCI</sequence>
<keyword evidence="1" id="KW-0479">Metal-binding</keyword>
<dbReference type="SUPFAM" id="SSF54826">
    <property type="entry name" value="Enolase N-terminal domain-like"/>
    <property type="match status" value="1"/>
</dbReference>
<feature type="domain" description="Mandelate racemase/muconate lactonizing enzyme C-terminal" evidence="2">
    <location>
        <begin position="128"/>
        <end position="226"/>
    </location>
</feature>
<dbReference type="PANTHER" id="PTHR48073">
    <property type="entry name" value="O-SUCCINYLBENZOATE SYNTHASE-RELATED"/>
    <property type="match status" value="1"/>
</dbReference>
<proteinExistence type="predicted"/>
<protein>
    <submittedName>
        <fullName evidence="3">O-succinylbenzoate synthase</fullName>
    </submittedName>
</protein>
<dbReference type="CDD" id="cd03320">
    <property type="entry name" value="OSBS"/>
    <property type="match status" value="1"/>
</dbReference>
<name>A0ABT7WG44_9FLAO</name>
<dbReference type="InterPro" id="IPR029017">
    <property type="entry name" value="Enolase-like_N"/>
</dbReference>
<evidence type="ECO:0000313" key="3">
    <source>
        <dbReference type="EMBL" id="MDM9631890.1"/>
    </source>
</evidence>
<evidence type="ECO:0000256" key="1">
    <source>
        <dbReference type="ARBA" id="ARBA00022723"/>
    </source>
</evidence>
<dbReference type="Proteomes" id="UP001174839">
    <property type="component" value="Unassembled WGS sequence"/>
</dbReference>
<dbReference type="EMBL" id="JAUDUY010000004">
    <property type="protein sequence ID" value="MDM9631890.1"/>
    <property type="molecule type" value="Genomic_DNA"/>
</dbReference>
<dbReference type="InterPro" id="IPR013342">
    <property type="entry name" value="Mandelate_racemase_C"/>
</dbReference>
<dbReference type="RefSeq" id="WP_289725251.1">
    <property type="nucleotide sequence ID" value="NZ_JAUDUY010000004.1"/>
</dbReference>
<dbReference type="InterPro" id="IPR036849">
    <property type="entry name" value="Enolase-like_C_sf"/>
</dbReference>